<dbReference type="Proteomes" id="UP000242146">
    <property type="component" value="Unassembled WGS sequence"/>
</dbReference>
<evidence type="ECO:0000313" key="1">
    <source>
        <dbReference type="EMBL" id="ORX62219.1"/>
    </source>
</evidence>
<organism evidence="1 2">
    <name type="scientific">Hesseltinella vesiculosa</name>
    <dbReference type="NCBI Taxonomy" id="101127"/>
    <lineage>
        <taxon>Eukaryota</taxon>
        <taxon>Fungi</taxon>
        <taxon>Fungi incertae sedis</taxon>
        <taxon>Mucoromycota</taxon>
        <taxon>Mucoromycotina</taxon>
        <taxon>Mucoromycetes</taxon>
        <taxon>Mucorales</taxon>
        <taxon>Cunninghamellaceae</taxon>
        <taxon>Hesseltinella</taxon>
    </lineage>
</organism>
<sequence length="136" mass="16196">MVLVRLLCELQLISFMLFFRSFGVASRFWWPDWSQEQVYTVENGQVLHRHLTDITHSRSATASLSRAGHVLQDGIVHWLPEFPKLPLLMSDEYWTYWTSWMGYFVLQRDKFLIKRAWCHGSQSLPLDRFCLNEDVE</sequence>
<evidence type="ECO:0000313" key="2">
    <source>
        <dbReference type="Proteomes" id="UP000242146"/>
    </source>
</evidence>
<name>A0A1X2GW23_9FUNG</name>
<gene>
    <name evidence="1" type="ORF">DM01DRAFT_166901</name>
</gene>
<reference evidence="1 2" key="1">
    <citation type="submission" date="2016-07" db="EMBL/GenBank/DDBJ databases">
        <title>Pervasive Adenine N6-methylation of Active Genes in Fungi.</title>
        <authorList>
            <consortium name="DOE Joint Genome Institute"/>
            <person name="Mondo S.J."/>
            <person name="Dannebaum R.O."/>
            <person name="Kuo R.C."/>
            <person name="Labutti K."/>
            <person name="Haridas S."/>
            <person name="Kuo A."/>
            <person name="Salamov A."/>
            <person name="Ahrendt S.R."/>
            <person name="Lipzen A."/>
            <person name="Sullivan W."/>
            <person name="Andreopoulos W.B."/>
            <person name="Clum A."/>
            <person name="Lindquist E."/>
            <person name="Daum C."/>
            <person name="Ramamoorthy G.K."/>
            <person name="Gryganskyi A."/>
            <person name="Culley D."/>
            <person name="Magnuson J.K."/>
            <person name="James T.Y."/>
            <person name="O'Malley M.A."/>
            <person name="Stajich J.E."/>
            <person name="Spatafora J.W."/>
            <person name="Visel A."/>
            <person name="Grigoriev I.V."/>
        </authorList>
    </citation>
    <scope>NUCLEOTIDE SEQUENCE [LARGE SCALE GENOMIC DNA]</scope>
    <source>
        <strain evidence="1 2">NRRL 3301</strain>
    </source>
</reference>
<proteinExistence type="predicted"/>
<dbReference type="AlphaFoldDB" id="A0A1X2GW23"/>
<dbReference type="EMBL" id="MCGT01000002">
    <property type="protein sequence ID" value="ORX62219.1"/>
    <property type="molecule type" value="Genomic_DNA"/>
</dbReference>
<accession>A0A1X2GW23</accession>
<protein>
    <submittedName>
        <fullName evidence="1">Uncharacterized protein</fullName>
    </submittedName>
</protein>
<comment type="caution">
    <text evidence="1">The sequence shown here is derived from an EMBL/GenBank/DDBJ whole genome shotgun (WGS) entry which is preliminary data.</text>
</comment>
<keyword evidence="2" id="KW-1185">Reference proteome</keyword>